<evidence type="ECO:0000313" key="3">
    <source>
        <dbReference type="Proteomes" id="UP001642484"/>
    </source>
</evidence>
<keyword evidence="3" id="KW-1185">Reference proteome</keyword>
<feature type="compositionally biased region" description="Basic and acidic residues" evidence="1">
    <location>
        <begin position="317"/>
        <end position="326"/>
    </location>
</feature>
<name>A0ABP0Q6D9_9DINO</name>
<dbReference type="EMBL" id="CAXAMN010023957">
    <property type="protein sequence ID" value="CAK9082759.1"/>
    <property type="molecule type" value="Genomic_DNA"/>
</dbReference>
<proteinExistence type="predicted"/>
<organism evidence="2 3">
    <name type="scientific">Durusdinium trenchii</name>
    <dbReference type="NCBI Taxonomy" id="1381693"/>
    <lineage>
        <taxon>Eukaryota</taxon>
        <taxon>Sar</taxon>
        <taxon>Alveolata</taxon>
        <taxon>Dinophyceae</taxon>
        <taxon>Suessiales</taxon>
        <taxon>Symbiodiniaceae</taxon>
        <taxon>Durusdinium</taxon>
    </lineage>
</organism>
<reference evidence="2 3" key="1">
    <citation type="submission" date="2024-02" db="EMBL/GenBank/DDBJ databases">
        <authorList>
            <person name="Chen Y."/>
            <person name="Shah S."/>
            <person name="Dougan E. K."/>
            <person name="Thang M."/>
            <person name="Chan C."/>
        </authorList>
    </citation>
    <scope>NUCLEOTIDE SEQUENCE [LARGE SCALE GENOMIC DNA]</scope>
</reference>
<dbReference type="Proteomes" id="UP001642484">
    <property type="component" value="Unassembled WGS sequence"/>
</dbReference>
<accession>A0ABP0Q6D9</accession>
<evidence type="ECO:0000313" key="2">
    <source>
        <dbReference type="EMBL" id="CAK9082759.1"/>
    </source>
</evidence>
<gene>
    <name evidence="2" type="ORF">CCMP2556_LOCUS40403</name>
</gene>
<feature type="non-terminal residue" evidence="2">
    <location>
        <position position="565"/>
    </location>
</feature>
<feature type="region of interest" description="Disordered" evidence="1">
    <location>
        <begin position="1"/>
        <end position="64"/>
    </location>
</feature>
<feature type="compositionally biased region" description="Acidic residues" evidence="1">
    <location>
        <begin position="23"/>
        <end position="53"/>
    </location>
</feature>
<feature type="compositionally biased region" description="Acidic residues" evidence="1">
    <location>
        <begin position="1"/>
        <end position="15"/>
    </location>
</feature>
<feature type="non-terminal residue" evidence="2">
    <location>
        <position position="1"/>
    </location>
</feature>
<evidence type="ECO:0008006" key="4">
    <source>
        <dbReference type="Google" id="ProtNLM"/>
    </source>
</evidence>
<comment type="caution">
    <text evidence="2">The sequence shown here is derived from an EMBL/GenBank/DDBJ whole genome shotgun (WGS) entry which is preliminary data.</text>
</comment>
<feature type="region of interest" description="Disordered" evidence="1">
    <location>
        <begin position="285"/>
        <end position="343"/>
    </location>
</feature>
<protein>
    <recommendedName>
        <fullName evidence="4">Protein-tyrosine-phosphatase</fullName>
    </recommendedName>
</protein>
<sequence length="565" mass="61118">GDDEPDWGGSDEEGSLDLNDGAAEPEAEEPEPAEELDEEPEEPQGDGNEDDGGPEPGPAPAACPVLPAQRAWRDRVGLAKQCVQLAHCQRGLNVEACHMSLAAAWGEDGPPAVQLAEARISFCICCFNGANGGQTRNWIEANFQEELASGTLVVGWLNDLSSFQRRWSYVLGFQFRSFPKKDIDVFERLKSAGGKDSALRLTFAAGWSIPNDTDRRRATTAAKTENCGTGVKWHVQNTANMQASKEKLAQGRWWRNVTQCPTPQTALPALGDITGLRSVTLMAAGRPPTATAPSSSGRTPPQPPNPPAQAMPMPKPMPRDLPEQPARRPRAAAPPSLPAPPPRVAINLVTCGVGNLGWTLESASGVDMLPWQRRQAKVLRQQCMDDSTGRMVDENIILKLLTGGLTPVAPAAEHTVIIDCRDFHDPDSDKSLRMHVGFHPQILQSTSKCARILRRLFIKVRQAIVTARSGRPNSELPSSSSGGRRPTLNVICYCRSGNHRSVAFAQLLFYALQGSPLVESIARSDVTEMSGNWRTRQCGPCQICRGFPGQQQAAADQAALDLAIA</sequence>
<evidence type="ECO:0000256" key="1">
    <source>
        <dbReference type="SAM" id="MobiDB-lite"/>
    </source>
</evidence>
<feature type="compositionally biased region" description="Pro residues" evidence="1">
    <location>
        <begin position="300"/>
        <end position="316"/>
    </location>
</feature>